<evidence type="ECO:0000313" key="2">
    <source>
        <dbReference type="Proteomes" id="UP001605036"/>
    </source>
</evidence>
<evidence type="ECO:0000313" key="1">
    <source>
        <dbReference type="EMBL" id="KAL2610799.1"/>
    </source>
</evidence>
<reference evidence="1 2" key="1">
    <citation type="submission" date="2024-09" db="EMBL/GenBank/DDBJ databases">
        <title>Chromosome-scale assembly of Riccia fluitans.</title>
        <authorList>
            <person name="Paukszto L."/>
            <person name="Sawicki J."/>
            <person name="Karawczyk K."/>
            <person name="Piernik-Szablinska J."/>
            <person name="Szczecinska M."/>
            <person name="Mazdziarz M."/>
        </authorList>
    </citation>
    <scope>NUCLEOTIDE SEQUENCE [LARGE SCALE GENOMIC DNA]</scope>
    <source>
        <strain evidence="1">Rf_01</strain>
        <tissue evidence="1">Aerial parts of the thallus</tissue>
    </source>
</reference>
<dbReference type="AlphaFoldDB" id="A0ABD1XPV5"/>
<dbReference type="EMBL" id="JBHFFA010000007">
    <property type="protein sequence ID" value="KAL2610799.1"/>
    <property type="molecule type" value="Genomic_DNA"/>
</dbReference>
<organism evidence="1 2">
    <name type="scientific">Riccia fluitans</name>
    <dbReference type="NCBI Taxonomy" id="41844"/>
    <lineage>
        <taxon>Eukaryota</taxon>
        <taxon>Viridiplantae</taxon>
        <taxon>Streptophyta</taxon>
        <taxon>Embryophyta</taxon>
        <taxon>Marchantiophyta</taxon>
        <taxon>Marchantiopsida</taxon>
        <taxon>Marchantiidae</taxon>
        <taxon>Marchantiales</taxon>
        <taxon>Ricciaceae</taxon>
        <taxon>Riccia</taxon>
    </lineage>
</organism>
<gene>
    <name evidence="1" type="ORF">R1flu_022491</name>
</gene>
<evidence type="ECO:0008006" key="3">
    <source>
        <dbReference type="Google" id="ProtNLM"/>
    </source>
</evidence>
<accession>A0ABD1XPV5</accession>
<name>A0ABD1XPV5_9MARC</name>
<proteinExistence type="predicted"/>
<dbReference type="Proteomes" id="UP001605036">
    <property type="component" value="Unassembled WGS sequence"/>
</dbReference>
<keyword evidence="2" id="KW-1185">Reference proteome</keyword>
<sequence>MSTSWFLDGHSRVLSKRGSRRFGFINCQYHTFFHWCLNCSCFQHSSFFEQVTVGVARNETTSFEKTIDEHRKLFSLFKGRGFLLKHIPDKVIFKVLDGESHLQNLQLAPLLLVELRLQPAVLLRSVDEIIRCVDDFGPQGSRLLLQEEYPTFAGEVISETDEESSGISSPVVVIQAVSAIPYSSGDDPSFGLPRKELRLLTPFLHQYL</sequence>
<protein>
    <recommendedName>
        <fullName evidence="3">Maturase K</fullName>
    </recommendedName>
</protein>
<comment type="caution">
    <text evidence="1">The sequence shown here is derived from an EMBL/GenBank/DDBJ whole genome shotgun (WGS) entry which is preliminary data.</text>
</comment>